<protein>
    <recommendedName>
        <fullName evidence="2">SGNH hydrolase-type esterase domain-containing protein</fullName>
    </recommendedName>
</protein>
<evidence type="ECO:0008006" key="2">
    <source>
        <dbReference type="Google" id="ProtNLM"/>
    </source>
</evidence>
<organism evidence="1">
    <name type="scientific">bioreactor metagenome</name>
    <dbReference type="NCBI Taxonomy" id="1076179"/>
    <lineage>
        <taxon>unclassified sequences</taxon>
        <taxon>metagenomes</taxon>
        <taxon>ecological metagenomes</taxon>
    </lineage>
</organism>
<gene>
    <name evidence="1" type="ORF">SDC9_196825</name>
</gene>
<proteinExistence type="predicted"/>
<name>A0A645IDK8_9ZZZZ</name>
<reference evidence="1" key="1">
    <citation type="submission" date="2019-08" db="EMBL/GenBank/DDBJ databases">
        <authorList>
            <person name="Kucharzyk K."/>
            <person name="Murdoch R.W."/>
            <person name="Higgins S."/>
            <person name="Loffler F."/>
        </authorList>
    </citation>
    <scope>NUCLEOTIDE SEQUENCE</scope>
</reference>
<dbReference type="AlphaFoldDB" id="A0A645IDK8"/>
<sequence>MSNSGLKKGILFNDYAMVEFGANDLGHNGDIAWVKATEDFLNKSDCDRNVIMWSWCGGCSDNTETGINAYLKNMDKLEKKFPNVTFVYMTGHLDGSGKNGNLNKINNIIRT</sequence>
<dbReference type="InterPro" id="IPR036514">
    <property type="entry name" value="SGNH_hydro_sf"/>
</dbReference>
<accession>A0A645IDK8</accession>
<dbReference type="Gene3D" id="3.40.50.1110">
    <property type="entry name" value="SGNH hydrolase"/>
    <property type="match status" value="1"/>
</dbReference>
<evidence type="ECO:0000313" key="1">
    <source>
        <dbReference type="EMBL" id="MPN49210.1"/>
    </source>
</evidence>
<dbReference type="EMBL" id="VSSQ01112234">
    <property type="protein sequence ID" value="MPN49210.1"/>
    <property type="molecule type" value="Genomic_DNA"/>
</dbReference>
<comment type="caution">
    <text evidence="1">The sequence shown here is derived from an EMBL/GenBank/DDBJ whole genome shotgun (WGS) entry which is preliminary data.</text>
</comment>